<dbReference type="InterPro" id="IPR036412">
    <property type="entry name" value="HAD-like_sf"/>
</dbReference>
<dbReference type="EMBL" id="JAGQKX010000128">
    <property type="protein sequence ID" value="MCA9390554.1"/>
    <property type="molecule type" value="Genomic_DNA"/>
</dbReference>
<dbReference type="SFLD" id="SFLDS00003">
    <property type="entry name" value="Haloacid_Dehalogenase"/>
    <property type="match status" value="1"/>
</dbReference>
<dbReference type="InterPro" id="IPR041492">
    <property type="entry name" value="HAD_2"/>
</dbReference>
<dbReference type="InterPro" id="IPR006439">
    <property type="entry name" value="HAD-SF_hydro_IA"/>
</dbReference>
<organism evidence="1 2">
    <name type="scientific">candidate division WWE3 bacterium</name>
    <dbReference type="NCBI Taxonomy" id="2053526"/>
    <lineage>
        <taxon>Bacteria</taxon>
        <taxon>Katanobacteria</taxon>
    </lineage>
</organism>
<name>A0A955LHJ8_UNCKA</name>
<dbReference type="PANTHER" id="PTHR18901:SF38">
    <property type="entry name" value="PSEUDOURIDINE-5'-PHOSPHATASE"/>
    <property type="match status" value="1"/>
</dbReference>
<dbReference type="Gene3D" id="3.40.50.1000">
    <property type="entry name" value="HAD superfamily/HAD-like"/>
    <property type="match status" value="1"/>
</dbReference>
<evidence type="ECO:0000313" key="2">
    <source>
        <dbReference type="Proteomes" id="UP000701698"/>
    </source>
</evidence>
<evidence type="ECO:0000313" key="1">
    <source>
        <dbReference type="EMBL" id="MCA9390554.1"/>
    </source>
</evidence>
<dbReference type="NCBIfam" id="TIGR01509">
    <property type="entry name" value="HAD-SF-IA-v3"/>
    <property type="match status" value="1"/>
</dbReference>
<dbReference type="InterPro" id="IPR023214">
    <property type="entry name" value="HAD_sf"/>
</dbReference>
<protein>
    <submittedName>
        <fullName evidence="1">HAD family phosphatase</fullName>
    </submittedName>
</protein>
<reference evidence="1" key="1">
    <citation type="submission" date="2020-04" db="EMBL/GenBank/DDBJ databases">
        <authorList>
            <person name="Zhang T."/>
        </authorList>
    </citation>
    <scope>NUCLEOTIDE SEQUENCE</scope>
    <source>
        <strain evidence="1">HKST-UBA01</strain>
    </source>
</reference>
<proteinExistence type="predicted"/>
<dbReference type="AlphaFoldDB" id="A0A955LHJ8"/>
<sequence>MQKYSLAIFDLNGTVLDDEPVWSKAFIRLFEEYGVRDQYFYHQPGIGITGNWKIYQAKIPAFQSLSTEEVRPKILSYYGALLPSEVKYRNGVERFIEAIKTDGIHCILATSLDRDILDGITQAMPDLTKKFEMITTGDEVAAKKPAPDIFLLAFDRFNQHADVKVEKNQAIIFEDSLAGIKAAEAAGIPAIYLPNADIESGASSTYPLLVASDFTDKQLFDMVISGGD</sequence>
<comment type="caution">
    <text evidence="1">The sequence shown here is derived from an EMBL/GenBank/DDBJ whole genome shotgun (WGS) entry which is preliminary data.</text>
</comment>
<reference evidence="1" key="2">
    <citation type="journal article" date="2021" name="Microbiome">
        <title>Successional dynamics and alternative stable states in a saline activated sludge microbial community over 9 years.</title>
        <authorList>
            <person name="Wang Y."/>
            <person name="Ye J."/>
            <person name="Ju F."/>
            <person name="Liu L."/>
            <person name="Boyd J.A."/>
            <person name="Deng Y."/>
            <person name="Parks D.H."/>
            <person name="Jiang X."/>
            <person name="Yin X."/>
            <person name="Woodcroft B.J."/>
            <person name="Tyson G.W."/>
            <person name="Hugenholtz P."/>
            <person name="Polz M.F."/>
            <person name="Zhang T."/>
        </authorList>
    </citation>
    <scope>NUCLEOTIDE SEQUENCE</scope>
    <source>
        <strain evidence="1">HKST-UBA01</strain>
    </source>
</reference>
<dbReference type="CDD" id="cd07505">
    <property type="entry name" value="HAD_BPGM-like"/>
    <property type="match status" value="1"/>
</dbReference>
<dbReference type="SUPFAM" id="SSF56784">
    <property type="entry name" value="HAD-like"/>
    <property type="match status" value="1"/>
</dbReference>
<dbReference type="Pfam" id="PF13419">
    <property type="entry name" value="HAD_2"/>
    <property type="match status" value="1"/>
</dbReference>
<dbReference type="Gene3D" id="1.10.150.240">
    <property type="entry name" value="Putative phosphatase, domain 2"/>
    <property type="match status" value="1"/>
</dbReference>
<dbReference type="Proteomes" id="UP000701698">
    <property type="component" value="Unassembled WGS sequence"/>
</dbReference>
<dbReference type="InterPro" id="IPR023198">
    <property type="entry name" value="PGP-like_dom2"/>
</dbReference>
<gene>
    <name evidence="1" type="ORF">KC571_04060</name>
</gene>
<dbReference type="SFLD" id="SFLDG01129">
    <property type="entry name" value="C1.5:_HAD__Beta-PGM__Phosphata"/>
    <property type="match status" value="1"/>
</dbReference>
<dbReference type="PANTHER" id="PTHR18901">
    <property type="entry name" value="2-DEOXYGLUCOSE-6-PHOSPHATE PHOSPHATASE 2"/>
    <property type="match status" value="1"/>
</dbReference>
<accession>A0A955LHJ8</accession>